<dbReference type="Proteomes" id="UP000271087">
    <property type="component" value="Unassembled WGS sequence"/>
</dbReference>
<sequence>MTNQRAIILRKHVQRDLATIERLNEHVRRIEQQNSILEMNSSKLLHKIEELTKTLNEKEDEIERVSVRLSDEADAFEKRIMQKQSEVEDARKYSEILEKELHQSKIQNAEHSMKQEKIQDLLPNGGSFMLSIPSHAVQVELADALSKYEQSMRQISSLEEKISSMEAESQYLGSLRHELQISRMRYENLLEAHGEKIERIEELELDLADLKKLLKDQTDDFYTD</sequence>
<dbReference type="OrthoDB" id="5820899at2759"/>
<accession>A0A182E697</accession>
<reference evidence="5" key="1">
    <citation type="submission" date="2016-06" db="UniProtKB">
        <authorList>
            <consortium name="WormBaseParasite"/>
        </authorList>
    </citation>
    <scope>IDENTIFICATION</scope>
</reference>
<name>A0A182E697_ONCOC</name>
<keyword evidence="1" id="KW-0175">Coiled coil</keyword>
<dbReference type="Pfam" id="PF12325">
    <property type="entry name" value="TMF_TATA_bd"/>
    <property type="match status" value="1"/>
</dbReference>
<dbReference type="EMBL" id="UYRW01000683">
    <property type="protein sequence ID" value="VDK69504.1"/>
    <property type="molecule type" value="Genomic_DNA"/>
</dbReference>
<evidence type="ECO:0000313" key="4">
    <source>
        <dbReference type="Proteomes" id="UP000271087"/>
    </source>
</evidence>
<dbReference type="STRING" id="42157.A0A182E697"/>
<dbReference type="WBParaSite" id="nOo.2.0.1.t03533-RA">
    <property type="protein sequence ID" value="nOo.2.0.1.t03533-RA"/>
    <property type="gene ID" value="nOo.2.0.1.g03533"/>
</dbReference>
<organism evidence="5">
    <name type="scientific">Onchocerca ochengi</name>
    <name type="common">Filarial nematode worm</name>
    <dbReference type="NCBI Taxonomy" id="42157"/>
    <lineage>
        <taxon>Eukaryota</taxon>
        <taxon>Metazoa</taxon>
        <taxon>Ecdysozoa</taxon>
        <taxon>Nematoda</taxon>
        <taxon>Chromadorea</taxon>
        <taxon>Rhabditida</taxon>
        <taxon>Spirurina</taxon>
        <taxon>Spiruromorpha</taxon>
        <taxon>Filarioidea</taxon>
        <taxon>Onchocercidae</taxon>
        <taxon>Onchocerca</taxon>
    </lineage>
</organism>
<gene>
    <name evidence="3" type="ORF">NOO_LOCUS3533</name>
</gene>
<evidence type="ECO:0000313" key="3">
    <source>
        <dbReference type="EMBL" id="VDK69504.1"/>
    </source>
</evidence>
<protein>
    <submittedName>
        <fullName evidence="5">TMF_TATA_bd domain-containing protein</fullName>
    </submittedName>
</protein>
<feature type="domain" description="TATA element modulatory factor 1 TATA binding" evidence="2">
    <location>
        <begin position="137"/>
        <end position="220"/>
    </location>
</feature>
<dbReference type="InterPro" id="IPR022091">
    <property type="entry name" value="TMF_TATA-bd"/>
</dbReference>
<evidence type="ECO:0000256" key="1">
    <source>
        <dbReference type="SAM" id="Coils"/>
    </source>
</evidence>
<evidence type="ECO:0000313" key="5">
    <source>
        <dbReference type="WBParaSite" id="nOo.2.0.1.t03533-RA"/>
    </source>
</evidence>
<reference evidence="3 4" key="2">
    <citation type="submission" date="2018-08" db="EMBL/GenBank/DDBJ databases">
        <authorList>
            <person name="Laetsch R D."/>
            <person name="Stevens L."/>
            <person name="Kumar S."/>
            <person name="Blaxter L. M."/>
        </authorList>
    </citation>
    <scope>NUCLEOTIDE SEQUENCE [LARGE SCALE GENOMIC DNA]</scope>
</reference>
<keyword evidence="4" id="KW-1185">Reference proteome</keyword>
<evidence type="ECO:0000259" key="2">
    <source>
        <dbReference type="Pfam" id="PF12325"/>
    </source>
</evidence>
<proteinExistence type="predicted"/>
<dbReference type="AlphaFoldDB" id="A0A182E697"/>
<feature type="coiled-coil region" evidence="1">
    <location>
        <begin position="13"/>
        <end position="220"/>
    </location>
</feature>